<dbReference type="GeneID" id="73467063"/>
<keyword evidence="3" id="KW-1185">Reference proteome</keyword>
<dbReference type="AlphaFoldDB" id="A0A8J5QWW4"/>
<evidence type="ECO:0000256" key="1">
    <source>
        <dbReference type="SAM" id="MobiDB-lite"/>
    </source>
</evidence>
<reference evidence="2 3" key="1">
    <citation type="journal article" date="2021" name="DNA Res.">
        <title>Genome analysis of Candida subhashii reveals its hybrid nature and dual mitochondrial genome conformations.</title>
        <authorList>
            <person name="Mixao V."/>
            <person name="Hegedusova E."/>
            <person name="Saus E."/>
            <person name="Pryszcz L.P."/>
            <person name="Cillingova A."/>
            <person name="Nosek J."/>
            <person name="Gabaldon T."/>
        </authorList>
    </citation>
    <scope>NUCLEOTIDE SEQUENCE [LARGE SCALE GENOMIC DNA]</scope>
    <source>
        <strain evidence="2 3">CBS 10753</strain>
    </source>
</reference>
<proteinExistence type="predicted"/>
<protein>
    <recommendedName>
        <fullName evidence="4">LisH domain-containing protein</fullName>
    </recommendedName>
</protein>
<dbReference type="Proteomes" id="UP000694255">
    <property type="component" value="Unassembled WGS sequence"/>
</dbReference>
<sequence length="928" mass="105365">MTSSKSSSSPSNDNASTSLMYIIPPYLLNTCKGSILQQQQQQLFDNINHQLNIITKDSPYYYKHPQPTPTPKPKKQQQQREESILKSKPSPHEDAPLKHEPAHTFSDDPILNDIIKEKIAYKLSIIGVLGDNPMELVDDQRIYEMFQIFKSRIMGEDDETEAGVVNDLNLESNEQSKQQQIPPSIFHSPKIGEASFINDELSKRYKKYLSMNLKDLIGITNCNLNHSKYKLPPSFIKFEKGEFFKYPLPISWIPLIPNPYLNQLEQNLALKIDNQDGYSNILMSATTSHPIEDSPNSYYNFITDKPISCSTGVFYYEIEVQQTLAESTNFKPLISMNDSSINSISSLNLAAGFSKRFINLEGVSPPTTTTTAAVAATSSIAGLGRIDLEKIKNDIIYSESDEDTITPTPSTPIINSDLNILLRTKPGEFRGSFAVSFEDSTFYNSAKNAESLQRQQVINMNRRVSAMNRSNINDIDSGKIDIGIPFKTKIVNNNNNNGVVNGDSDNGGDNGDRVRIHRTDTIGCGINFIDKSMFITLNGVLARVISEGELTAMSSTQATTGASAAAAAAAAAGTGASTGANQTKRSVNNLFYHESNDKEKDNPIYPMIGFKINDIEVNNNQEFEPSNMKITTNFGFKEFKFNMNNYINNFKHENQKFLYLSLLDKIQSNKLNKNENEIENALLNINEDSAMLNKLIKGYLNHQGYINTFKAFNQDLQDLTIIDEKERESDNNNNVNDEEDVLIKSHAYSRQVIKQFIMNKQFDELLEFLELNYGYLMKTAKGGQILFEIKLIKYIELLKVYLEYKLRDGTTENEIYHQVIEYRRLLLLEYEQFEEKINKINEVSSILLISNTKMVDNQLKSIFVNSDKQLNKLQQEINNVILKSIGYKKYSNLEMIFDNVNKNINTLSLDYNDDKFMLINFQKDHIDL</sequence>
<dbReference type="RefSeq" id="XP_049266434.1">
    <property type="nucleotide sequence ID" value="XM_049406418.1"/>
</dbReference>
<organism evidence="2 3">
    <name type="scientific">[Candida] subhashii</name>
    <dbReference type="NCBI Taxonomy" id="561895"/>
    <lineage>
        <taxon>Eukaryota</taxon>
        <taxon>Fungi</taxon>
        <taxon>Dikarya</taxon>
        <taxon>Ascomycota</taxon>
        <taxon>Saccharomycotina</taxon>
        <taxon>Pichiomycetes</taxon>
        <taxon>Debaryomycetaceae</taxon>
        <taxon>Spathaspora</taxon>
    </lineage>
</organism>
<dbReference type="PROSITE" id="PS50896">
    <property type="entry name" value="LISH"/>
    <property type="match status" value="1"/>
</dbReference>
<accession>A0A8J5QWW4</accession>
<dbReference type="OrthoDB" id="25503at2759"/>
<evidence type="ECO:0000313" key="2">
    <source>
        <dbReference type="EMBL" id="KAG7666202.1"/>
    </source>
</evidence>
<evidence type="ECO:0008006" key="4">
    <source>
        <dbReference type="Google" id="ProtNLM"/>
    </source>
</evidence>
<dbReference type="SMART" id="SM00667">
    <property type="entry name" value="LisH"/>
    <property type="match status" value="1"/>
</dbReference>
<dbReference type="InterPro" id="IPR006594">
    <property type="entry name" value="LisH"/>
</dbReference>
<feature type="compositionally biased region" description="Basic and acidic residues" evidence="1">
    <location>
        <begin position="78"/>
        <end position="105"/>
    </location>
</feature>
<comment type="caution">
    <text evidence="2">The sequence shown here is derived from an EMBL/GenBank/DDBJ whole genome shotgun (WGS) entry which is preliminary data.</text>
</comment>
<gene>
    <name evidence="2" type="ORF">J8A68_000262</name>
</gene>
<feature type="region of interest" description="Disordered" evidence="1">
    <location>
        <begin position="59"/>
        <end position="105"/>
    </location>
</feature>
<name>A0A8J5QWW4_9ASCO</name>
<evidence type="ECO:0000313" key="3">
    <source>
        <dbReference type="Proteomes" id="UP000694255"/>
    </source>
</evidence>
<dbReference type="EMBL" id="JAGSYN010000032">
    <property type="protein sequence ID" value="KAG7666202.1"/>
    <property type="molecule type" value="Genomic_DNA"/>
</dbReference>